<sequence>MGSFGQDFTQGLALGVNLYDNAQREKRQDQEQQWKTEDRKRDEQDRQDALKFGNVVGKAMDGDFNPAVADANMRGAFGPNRYASGTSVDDKGNVFAHVYDASGDPSSAVSSMEKIPMGTVEDVKRKIFFAHAPEKLLAQIGANMMTKQTDPEVQQNILGKNLENRQKALNLEWAPKKFDMEQARGNADLAHSAAATANLNQNTQNTALLGPYQVAGAKFEAKIKENQAASPNFGLKPAGYVYRAEGSDEIKIPIYDPNDPRLQPTALAGQGEMPGGASQSQGGPQFGSLNEVAEAVKSGKIKRTEGENYARKKGWIR</sequence>
<dbReference type="EMBL" id="JH600068">
    <property type="protein sequence ID" value="EIG53091.1"/>
    <property type="molecule type" value="Genomic_DNA"/>
</dbReference>
<dbReference type="HOGENOM" id="CLU_876415_0_0_7"/>
<dbReference type="STRING" id="596152.DesU5LDRAFT_1400"/>
<accession>I2PZY5</accession>
<reference evidence="2" key="1">
    <citation type="submission" date="2011-11" db="EMBL/GenBank/DDBJ databases">
        <title>Improved High-Quality Draft sequence of Desulfovibrio sp. U5L.</title>
        <authorList>
            <consortium name="US DOE Joint Genome Institute"/>
            <person name="Lucas S."/>
            <person name="Han J."/>
            <person name="Lapidus A."/>
            <person name="Cheng J.-F."/>
            <person name="Goodwin L."/>
            <person name="Pitluck S."/>
            <person name="Peters L."/>
            <person name="Ovchinnikova G."/>
            <person name="Held B."/>
            <person name="Detter J.C."/>
            <person name="Han C."/>
            <person name="Tapia R."/>
            <person name="Land M."/>
            <person name="Hauser L."/>
            <person name="Kyrpides N."/>
            <person name="Ivanova N."/>
            <person name="Pagani I."/>
            <person name="Gabster J."/>
            <person name="Walker C."/>
            <person name="Stolyar S."/>
            <person name="Stahl D."/>
            <person name="Arkin A."/>
            <person name="Dehal P."/>
            <person name="Hazen T."/>
            <person name="Woyke T."/>
        </authorList>
    </citation>
    <scope>NUCLEOTIDE SEQUENCE [LARGE SCALE GENOMIC DNA]</scope>
    <source>
        <strain evidence="2">U5L</strain>
    </source>
</reference>
<evidence type="ECO:0000313" key="2">
    <source>
        <dbReference type="EMBL" id="EIG53091.1"/>
    </source>
</evidence>
<organism evidence="2">
    <name type="scientific">Desulfovibrio sp. U5L</name>
    <dbReference type="NCBI Taxonomy" id="596152"/>
    <lineage>
        <taxon>Bacteria</taxon>
        <taxon>Pseudomonadati</taxon>
        <taxon>Thermodesulfobacteriota</taxon>
        <taxon>Desulfovibrionia</taxon>
        <taxon>Desulfovibrionales</taxon>
        <taxon>Desulfovibrionaceae</taxon>
        <taxon>Desulfovibrio</taxon>
    </lineage>
</organism>
<protein>
    <submittedName>
        <fullName evidence="2">Uncharacterized protein</fullName>
    </submittedName>
</protein>
<feature type="region of interest" description="Disordered" evidence="1">
    <location>
        <begin position="253"/>
        <end position="290"/>
    </location>
</feature>
<evidence type="ECO:0000256" key="1">
    <source>
        <dbReference type="SAM" id="MobiDB-lite"/>
    </source>
</evidence>
<name>I2PZY5_9BACT</name>
<feature type="compositionally biased region" description="Low complexity" evidence="1">
    <location>
        <begin position="275"/>
        <end position="288"/>
    </location>
</feature>
<dbReference type="AlphaFoldDB" id="I2PZY5"/>
<gene>
    <name evidence="2" type="ORF">DesU5LDRAFT_1400</name>
</gene>
<feature type="region of interest" description="Disordered" evidence="1">
    <location>
        <begin position="23"/>
        <end position="49"/>
    </location>
</feature>
<proteinExistence type="predicted"/>